<organism evidence="1 2">
    <name type="scientific">Fusarium sarcochroum</name>
    <dbReference type="NCBI Taxonomy" id="1208366"/>
    <lineage>
        <taxon>Eukaryota</taxon>
        <taxon>Fungi</taxon>
        <taxon>Dikarya</taxon>
        <taxon>Ascomycota</taxon>
        <taxon>Pezizomycotina</taxon>
        <taxon>Sordariomycetes</taxon>
        <taxon>Hypocreomycetidae</taxon>
        <taxon>Hypocreales</taxon>
        <taxon>Nectriaceae</taxon>
        <taxon>Fusarium</taxon>
        <taxon>Fusarium lateritium species complex</taxon>
    </lineage>
</organism>
<dbReference type="OrthoDB" id="5101820at2759"/>
<proteinExistence type="predicted"/>
<evidence type="ECO:0000313" key="2">
    <source>
        <dbReference type="Proteomes" id="UP000622797"/>
    </source>
</evidence>
<reference evidence="1" key="1">
    <citation type="journal article" date="2020" name="BMC Genomics">
        <title>Correction to: Identification and distribution of gene clusters required for synthesis of sphingolipid metabolism inhibitors in diverse species of the filamentous fungus Fusarium.</title>
        <authorList>
            <person name="Kim H.S."/>
            <person name="Lohmar J.M."/>
            <person name="Busman M."/>
            <person name="Brown D.W."/>
            <person name="Naumann T.A."/>
            <person name="Divon H.H."/>
            <person name="Lysoe E."/>
            <person name="Uhlig S."/>
            <person name="Proctor R.H."/>
        </authorList>
    </citation>
    <scope>NUCLEOTIDE SEQUENCE</scope>
    <source>
        <strain evidence="1">NRRL 20472</strain>
    </source>
</reference>
<dbReference type="Proteomes" id="UP000622797">
    <property type="component" value="Unassembled WGS sequence"/>
</dbReference>
<dbReference type="EMBL" id="JABEXW010000928">
    <property type="protein sequence ID" value="KAF4951199.1"/>
    <property type="molecule type" value="Genomic_DNA"/>
</dbReference>
<protein>
    <submittedName>
        <fullName evidence="1">Uncharacterized protein</fullName>
    </submittedName>
</protein>
<gene>
    <name evidence="1" type="ORF">FSARC_12988</name>
</gene>
<reference evidence="1" key="2">
    <citation type="submission" date="2020-05" db="EMBL/GenBank/DDBJ databases">
        <authorList>
            <person name="Kim H.-S."/>
            <person name="Proctor R.H."/>
            <person name="Brown D.W."/>
        </authorList>
    </citation>
    <scope>NUCLEOTIDE SEQUENCE</scope>
    <source>
        <strain evidence="1">NRRL 20472</strain>
    </source>
</reference>
<accession>A0A8H4WVC8</accession>
<evidence type="ECO:0000313" key="1">
    <source>
        <dbReference type="EMBL" id="KAF4951199.1"/>
    </source>
</evidence>
<comment type="caution">
    <text evidence="1">The sequence shown here is derived from an EMBL/GenBank/DDBJ whole genome shotgun (WGS) entry which is preliminary data.</text>
</comment>
<keyword evidence="2" id="KW-1185">Reference proteome</keyword>
<dbReference type="AlphaFoldDB" id="A0A8H4WVC8"/>
<name>A0A8H4WVC8_9HYPO</name>
<sequence length="146" mass="16821">MTSLNTTESSCIFDDNLPSVDPQLAEHTGALVQEAFGQYGSTQEDFSFAKVSHAEAKLDEQRIQIDILKLGVRQHEELLRERDATIESQRVHIGALFRDLCRLTKEKEELEITVTSLRNQFKDFEKQDWQIYSGVGKKRKFVHEAH</sequence>